<keyword evidence="4" id="KW-1185">Reference proteome</keyword>
<dbReference type="OrthoDB" id="7775421at2"/>
<dbReference type="Proteomes" id="UP000184444">
    <property type="component" value="Unassembled WGS sequence"/>
</dbReference>
<reference evidence="2 5" key="3">
    <citation type="journal article" date="2020" name="Biotechnol. Biofuels">
        <title>New insights from the biogas microbiome by comprehensive genome-resolved metagenomics of nearly 1600 species originating from multiple anaerobic digesters.</title>
        <authorList>
            <person name="Campanaro S."/>
            <person name="Treu L."/>
            <person name="Rodriguez-R L.M."/>
            <person name="Kovalovszki A."/>
            <person name="Ziels R.M."/>
            <person name="Maus I."/>
            <person name="Zhu X."/>
            <person name="Kougias P.G."/>
            <person name="Basile A."/>
            <person name="Luo G."/>
            <person name="Schluter A."/>
            <person name="Konstantinidis K.T."/>
            <person name="Angelidaki I."/>
        </authorList>
    </citation>
    <scope>NUCLEOTIDE SEQUENCE [LARGE SCALE GENOMIC DNA]</scope>
    <source>
        <strain evidence="2">AS04akNAM_125</strain>
    </source>
</reference>
<feature type="transmembrane region" description="Helical" evidence="1">
    <location>
        <begin position="29"/>
        <end position="47"/>
    </location>
</feature>
<dbReference type="AlphaFoldDB" id="A0A1M7DN16"/>
<evidence type="ECO:0000256" key="1">
    <source>
        <dbReference type="SAM" id="Phobius"/>
    </source>
</evidence>
<name>A0A1M7DN16_9RHOB</name>
<evidence type="ECO:0000313" key="3">
    <source>
        <dbReference type="EMBL" id="SHL80870.1"/>
    </source>
</evidence>
<dbReference type="EMBL" id="FRCK01000001">
    <property type="protein sequence ID" value="SHL80870.1"/>
    <property type="molecule type" value="Genomic_DNA"/>
</dbReference>
<dbReference type="EMBL" id="DULP01000145">
    <property type="protein sequence ID" value="HHW34405.1"/>
    <property type="molecule type" value="Genomic_DNA"/>
</dbReference>
<gene>
    <name evidence="2" type="ORF">GXX24_09760</name>
    <name evidence="3" type="ORF">SAMN05444389_101454</name>
</gene>
<keyword evidence="1" id="KW-1133">Transmembrane helix</keyword>
<keyword evidence="1" id="KW-0472">Membrane</keyword>
<evidence type="ECO:0000313" key="4">
    <source>
        <dbReference type="Proteomes" id="UP000184444"/>
    </source>
</evidence>
<sequence>MNNDLQPIEFWLAVAAALIVKVKTTARFGPLRVATTVAVAIAAAWTMTDWTAQTLGVPVPVAAAIVTLTAEGVMRWLLLAVDDPKQAIDLWKYWRR</sequence>
<dbReference type="RefSeq" id="WP_073061322.1">
    <property type="nucleotide sequence ID" value="NZ_DULP01000145.1"/>
</dbReference>
<dbReference type="STRING" id="53463.SAMN05444389_101454"/>
<feature type="transmembrane region" description="Helical" evidence="1">
    <location>
        <begin position="59"/>
        <end position="78"/>
    </location>
</feature>
<reference evidence="3" key="1">
    <citation type="submission" date="2016-11" db="EMBL/GenBank/DDBJ databases">
        <authorList>
            <person name="Jaros S."/>
            <person name="Januszkiewicz K."/>
            <person name="Wedrychowicz H."/>
        </authorList>
    </citation>
    <scope>NUCLEOTIDE SEQUENCE [LARGE SCALE GENOMIC DNA]</scope>
    <source>
        <strain evidence="3">DSM 6637</strain>
    </source>
</reference>
<proteinExistence type="predicted"/>
<evidence type="ECO:0000313" key="2">
    <source>
        <dbReference type="EMBL" id="HHW34405.1"/>
    </source>
</evidence>
<evidence type="ECO:0000313" key="5">
    <source>
        <dbReference type="Proteomes" id="UP000580830"/>
    </source>
</evidence>
<keyword evidence="1" id="KW-0812">Transmembrane</keyword>
<organism evidence="3 4">
    <name type="scientific">Paracoccus solventivorans</name>
    <dbReference type="NCBI Taxonomy" id="53463"/>
    <lineage>
        <taxon>Bacteria</taxon>
        <taxon>Pseudomonadati</taxon>
        <taxon>Pseudomonadota</taxon>
        <taxon>Alphaproteobacteria</taxon>
        <taxon>Rhodobacterales</taxon>
        <taxon>Paracoccaceae</taxon>
        <taxon>Paracoccus</taxon>
    </lineage>
</organism>
<reference evidence="4" key="2">
    <citation type="submission" date="2016-11" db="EMBL/GenBank/DDBJ databases">
        <authorList>
            <person name="Varghese N."/>
            <person name="Submissions S."/>
        </authorList>
    </citation>
    <scope>NUCLEOTIDE SEQUENCE [LARGE SCALE GENOMIC DNA]</scope>
    <source>
        <strain evidence="4">DSM 6637</strain>
    </source>
</reference>
<dbReference type="Proteomes" id="UP000580830">
    <property type="component" value="Unassembled WGS sequence"/>
</dbReference>
<accession>A0A1M7DN16</accession>
<protein>
    <submittedName>
        <fullName evidence="3">Uncharacterized protein</fullName>
    </submittedName>
</protein>